<accession>K1WEE7</accession>
<proteinExistence type="predicted"/>
<keyword evidence="2" id="KW-1133">Transmembrane helix</keyword>
<feature type="compositionally biased region" description="Low complexity" evidence="1">
    <location>
        <begin position="55"/>
        <end position="64"/>
    </location>
</feature>
<evidence type="ECO:0000313" key="3">
    <source>
        <dbReference type="EMBL" id="EKD15815.1"/>
    </source>
</evidence>
<dbReference type="AlphaFoldDB" id="K1WEE7"/>
<dbReference type="eggNOG" id="ENOG502RM13">
    <property type="taxonomic scope" value="Eukaryota"/>
</dbReference>
<evidence type="ECO:0000256" key="1">
    <source>
        <dbReference type="SAM" id="MobiDB-lite"/>
    </source>
</evidence>
<evidence type="ECO:0000313" key="4">
    <source>
        <dbReference type="Proteomes" id="UP000006753"/>
    </source>
</evidence>
<gene>
    <name evidence="3" type="ORF">MBM_05826</name>
</gene>
<dbReference type="EMBL" id="JH921440">
    <property type="protein sequence ID" value="EKD15815.1"/>
    <property type="molecule type" value="Genomic_DNA"/>
</dbReference>
<feature type="region of interest" description="Disordered" evidence="1">
    <location>
        <begin position="1"/>
        <end position="67"/>
    </location>
</feature>
<feature type="compositionally biased region" description="Basic and acidic residues" evidence="1">
    <location>
        <begin position="26"/>
        <end position="37"/>
    </location>
</feature>
<dbReference type="PANTHER" id="PTHR23244">
    <property type="entry name" value="KELCH REPEAT DOMAIN"/>
    <property type="match status" value="1"/>
</dbReference>
<feature type="transmembrane region" description="Helical" evidence="2">
    <location>
        <begin position="710"/>
        <end position="736"/>
    </location>
</feature>
<feature type="region of interest" description="Disordered" evidence="1">
    <location>
        <begin position="107"/>
        <end position="146"/>
    </location>
</feature>
<organism evidence="3 4">
    <name type="scientific">Marssonina brunnea f. sp. multigermtubi (strain MB_m1)</name>
    <name type="common">Marssonina leaf spot fungus</name>
    <dbReference type="NCBI Taxonomy" id="1072389"/>
    <lineage>
        <taxon>Eukaryota</taxon>
        <taxon>Fungi</taxon>
        <taxon>Dikarya</taxon>
        <taxon>Ascomycota</taxon>
        <taxon>Pezizomycotina</taxon>
        <taxon>Leotiomycetes</taxon>
        <taxon>Helotiales</taxon>
        <taxon>Drepanopezizaceae</taxon>
        <taxon>Drepanopeziza</taxon>
    </lineage>
</organism>
<evidence type="ECO:0000256" key="2">
    <source>
        <dbReference type="SAM" id="Phobius"/>
    </source>
</evidence>
<dbReference type="Gene3D" id="2.120.10.80">
    <property type="entry name" value="Kelch-type beta propeller"/>
    <property type="match status" value="2"/>
</dbReference>
<feature type="compositionally biased region" description="Polar residues" evidence="1">
    <location>
        <begin position="40"/>
        <end position="54"/>
    </location>
</feature>
<dbReference type="HOGENOM" id="CLU_012508_0_0_1"/>
<dbReference type="KEGG" id="mbe:MBM_05826"/>
<dbReference type="InParanoid" id="K1WEE7"/>
<protein>
    <submittedName>
        <fullName evidence="3">Cell wall anchored protein</fullName>
    </submittedName>
</protein>
<dbReference type="GeneID" id="18761761"/>
<dbReference type="Pfam" id="PF24681">
    <property type="entry name" value="Kelch_KLHDC2_KLHL20_DRC7"/>
    <property type="match status" value="1"/>
</dbReference>
<dbReference type="OMA" id="ATFTQMN"/>
<keyword evidence="2" id="KW-0472">Membrane</keyword>
<keyword evidence="4" id="KW-1185">Reference proteome</keyword>
<reference evidence="3 4" key="1">
    <citation type="journal article" date="2012" name="BMC Genomics">
        <title>Sequencing the genome of Marssonina brunnea reveals fungus-poplar co-evolution.</title>
        <authorList>
            <person name="Zhu S."/>
            <person name="Cao Y.-Z."/>
            <person name="Jiang C."/>
            <person name="Tan B.-Y."/>
            <person name="Wang Z."/>
            <person name="Feng S."/>
            <person name="Zhang L."/>
            <person name="Su X.-H."/>
            <person name="Brejova B."/>
            <person name="Vinar T."/>
            <person name="Xu M."/>
            <person name="Wang M.-X."/>
            <person name="Zhang S.-G."/>
            <person name="Huang M.-R."/>
            <person name="Wu R."/>
            <person name="Zhou Y."/>
        </authorList>
    </citation>
    <scope>NUCLEOTIDE SEQUENCE [LARGE SCALE GENOMIC DNA]</scope>
    <source>
        <strain evidence="3 4">MB_m1</strain>
    </source>
</reference>
<feature type="region of interest" description="Disordered" evidence="1">
    <location>
        <begin position="796"/>
        <end position="821"/>
    </location>
</feature>
<dbReference type="SUPFAM" id="SSF117281">
    <property type="entry name" value="Kelch motif"/>
    <property type="match status" value="1"/>
</dbReference>
<dbReference type="OrthoDB" id="10251809at2759"/>
<name>K1WEE7_MARBU</name>
<dbReference type="InterPro" id="IPR015915">
    <property type="entry name" value="Kelch-typ_b-propeller"/>
</dbReference>
<dbReference type="Proteomes" id="UP000006753">
    <property type="component" value="Unassembled WGS sequence"/>
</dbReference>
<dbReference type="PANTHER" id="PTHR23244:SF441">
    <property type="entry name" value="KELCH REPEAT PROTEIN"/>
    <property type="match status" value="1"/>
</dbReference>
<keyword evidence="2" id="KW-0812">Transmembrane</keyword>
<feature type="compositionally biased region" description="Low complexity" evidence="1">
    <location>
        <begin position="800"/>
        <end position="813"/>
    </location>
</feature>
<dbReference type="RefSeq" id="XP_007293715.1">
    <property type="nucleotide sequence ID" value="XM_007293653.1"/>
</dbReference>
<sequence length="914" mass="96035">MTSSFPHDILSPRARLGRPSSSSQKTSDRLREREHRPSPLSISSTRAKLYFSNNQRPQQQQQRRSVFREEGLDDLSCSVHRDGPHIDLGGSNEADAVAVAVAYARHTKEGDEGGKEQQGAVRGRVQDIKTEEVGDGSANASGNGQPSWYAKIAEGSRLLRKSSATALPGNISSIPRFALIAVLLTLVVPGFRYTGGEGRDSAAGAGADAGVIRSAEFVDNASTIEGRASSPTDICTRWSNQIANVNGTVYIYGGRAKTKSGQTSGTWNNDFLSLDLTKTWERDSPALKGLPKPSGPPAVAMGALWHSFTSLFMYGGQFSDNPPESPLPVSTWEYNIGAGTWKEWANPQTSAGNHSEAGGLSVQRSAEGSGISVPELGKSWYFGGHLDLYTTQGWSNQIARVYLKSLLEFTHPGYANSGVESLGTSNAAPSGGVYRNITGGGLQDEAGFTERADGALVYIPGWGSEGIILGLAGGTNESFTEMDTIDIYDVANSTWYKQATSGTSPPIRVNPCVGVVAALDGTSFQIHLYGGQNLIPFGSQIQYSDMWILTIPSFTWIQVDMDGQSVPHARAGHQCIMWDGQMVVIGGYVGKDISCDSPGIYIFNASSLQWQNSFVSLSSSSSGSSAETDDQGWSILQGSRGYQVPAVVQSIIGGSSQGGATATSPAVGAATAGPIATGKPPIFTVTQSGSIVTQTAQPTSTGSSKSGTNVGAVAAGVVAGLLALLAGYLAFCSWLYRKQLGMYKNHVAMAQRTAFTNSPENENWSSEAEPSDLAAAKGREKPVGFMLGPFGTEIGGSGSGSASASADRSSTGSRLAPGSVENSSVYGSGGAYGGGVMPGAHYGRMSEGDEGMEYDLGAGGRPQYLGAGRLSHSYGRLGVQTAHSSVEDLLGGQEPSFFSVVWNPRRTLRVVNLD</sequence>